<dbReference type="GO" id="GO:0005509">
    <property type="term" value="F:calcium ion binding"/>
    <property type="evidence" value="ECO:0007669"/>
    <property type="project" value="InterPro"/>
</dbReference>
<feature type="domain" description="EF-hand" evidence="4">
    <location>
        <begin position="10"/>
        <end position="45"/>
    </location>
</feature>
<dbReference type="EMBL" id="HBFX01050058">
    <property type="protein sequence ID" value="CAD8979114.1"/>
    <property type="molecule type" value="Transcribed_RNA"/>
</dbReference>
<dbReference type="PANTHER" id="PTHR23050">
    <property type="entry name" value="CALCIUM BINDING PROTEIN"/>
    <property type="match status" value="1"/>
</dbReference>
<name>A0A7S1HDH7_HEMAN</name>
<dbReference type="InterPro" id="IPR002048">
    <property type="entry name" value="EF_hand_dom"/>
</dbReference>
<protein>
    <recommendedName>
        <fullName evidence="4">EF-hand domain-containing protein</fullName>
    </recommendedName>
</protein>
<dbReference type="Gene3D" id="1.10.238.10">
    <property type="entry name" value="EF-hand"/>
    <property type="match status" value="2"/>
</dbReference>
<keyword evidence="1" id="KW-0677">Repeat</keyword>
<dbReference type="InterPro" id="IPR050145">
    <property type="entry name" value="Centrin_CML-like"/>
</dbReference>
<dbReference type="InterPro" id="IPR018247">
    <property type="entry name" value="EF_Hand_1_Ca_BS"/>
</dbReference>
<dbReference type="FunFam" id="1.10.238.10:FF:000003">
    <property type="entry name" value="Calmodulin A"/>
    <property type="match status" value="1"/>
</dbReference>
<dbReference type="SMART" id="SM00054">
    <property type="entry name" value="EFh"/>
    <property type="match status" value="4"/>
</dbReference>
<dbReference type="CDD" id="cd00051">
    <property type="entry name" value="EFh"/>
    <property type="match status" value="2"/>
</dbReference>
<evidence type="ECO:0000259" key="4">
    <source>
        <dbReference type="PROSITE" id="PS50222"/>
    </source>
</evidence>
<sequence>MSDLSSQMVSKMSTAVNAFKFMDKDGSGSLTLQEICDGLREIDMEFDYDVLKRMVENADLSYDGSIEYPEFIRFFIGKFVPQQDEATQRRQRAGVLLKQLLTAKFDGDDDGGISAEELRHAFRDFDKDGDGWVSPHELEKGLVNLGIKDASHAHLVCELLTSHDGNDDGMINYHEFIALSGLEITDRTGYDVAAGKGGATQGFKALSNFDQNVLKREKLQRIRDGGQPDIEPDTPKGHTAWRKRYLRAYCGTKYQSESEREAAAIVSARAKKGFVRDPVPLTGAEKMYFTHVLGAERDDDGVWKRSDTHVNNEYFGEWKSQAHDNMNLPFSTKHKPAPNLPRVDMKGLSEGLLIPSNENPALSRETGPFRRVNLLTEEYKGIQDKAIRESVSMASDGARKLVSVRGEGKFKMSSSTKELRKPNWQTRERHKPLKKVAEAKMGGGEDGDVAAVETSVWTNGQSLRGPIDIESPFSRFGGMWSLLDSAGGIIDQSELRMPPPPPQSDTKPLVTNAFEHRDSEHAPGKLSSAGKLTTDTDAYIFHSPPMSRDLFARTLLGSHSSGGLLPAHMVNRAKSRMQSPAMRSGVGSSGVSIPKYNKA</sequence>
<dbReference type="SUPFAM" id="SSF47473">
    <property type="entry name" value="EF-hand"/>
    <property type="match status" value="1"/>
</dbReference>
<evidence type="ECO:0000256" key="2">
    <source>
        <dbReference type="ARBA" id="ARBA00022837"/>
    </source>
</evidence>
<gene>
    <name evidence="5" type="ORF">HAND00432_LOCUS30124</name>
</gene>
<feature type="domain" description="EF-hand" evidence="4">
    <location>
        <begin position="113"/>
        <end position="148"/>
    </location>
</feature>
<accession>A0A7S1HDH7</accession>
<organism evidence="5">
    <name type="scientific">Hemiselmis andersenii</name>
    <name type="common">Cryptophyte alga</name>
    <dbReference type="NCBI Taxonomy" id="464988"/>
    <lineage>
        <taxon>Eukaryota</taxon>
        <taxon>Cryptophyceae</taxon>
        <taxon>Cryptomonadales</taxon>
        <taxon>Hemiselmidaceae</taxon>
        <taxon>Hemiselmis</taxon>
    </lineage>
</organism>
<proteinExistence type="predicted"/>
<feature type="region of interest" description="Disordered" evidence="3">
    <location>
        <begin position="576"/>
        <end position="599"/>
    </location>
</feature>
<dbReference type="Pfam" id="PF13499">
    <property type="entry name" value="EF-hand_7"/>
    <property type="match status" value="2"/>
</dbReference>
<evidence type="ECO:0000256" key="3">
    <source>
        <dbReference type="SAM" id="MobiDB-lite"/>
    </source>
</evidence>
<dbReference type="PROSITE" id="PS50222">
    <property type="entry name" value="EF_HAND_2"/>
    <property type="match status" value="3"/>
</dbReference>
<dbReference type="PROSITE" id="PS00018">
    <property type="entry name" value="EF_HAND_1"/>
    <property type="match status" value="3"/>
</dbReference>
<evidence type="ECO:0000256" key="1">
    <source>
        <dbReference type="ARBA" id="ARBA00022737"/>
    </source>
</evidence>
<keyword evidence="2" id="KW-0106">Calcium</keyword>
<evidence type="ECO:0000313" key="5">
    <source>
        <dbReference type="EMBL" id="CAD8979114.1"/>
    </source>
</evidence>
<dbReference type="InterPro" id="IPR011992">
    <property type="entry name" value="EF-hand-dom_pair"/>
</dbReference>
<dbReference type="AlphaFoldDB" id="A0A7S1HDH7"/>
<feature type="domain" description="EF-hand" evidence="4">
    <location>
        <begin position="46"/>
        <end position="81"/>
    </location>
</feature>
<reference evidence="5" key="1">
    <citation type="submission" date="2021-01" db="EMBL/GenBank/DDBJ databases">
        <authorList>
            <person name="Corre E."/>
            <person name="Pelletier E."/>
            <person name="Niang G."/>
            <person name="Scheremetjew M."/>
            <person name="Finn R."/>
            <person name="Kale V."/>
            <person name="Holt S."/>
            <person name="Cochrane G."/>
            <person name="Meng A."/>
            <person name="Brown T."/>
            <person name="Cohen L."/>
        </authorList>
    </citation>
    <scope>NUCLEOTIDE SEQUENCE</scope>
    <source>
        <strain evidence="5">CCMP644</strain>
    </source>
</reference>